<feature type="domain" description="Glycosyltransferase subfamily 4-like N-terminal" evidence="1">
    <location>
        <begin position="23"/>
        <end position="202"/>
    </location>
</feature>
<sequence>DWKRSVHILLIHQAFAAINEPGGTRHHEFARQLARRGHRVTIIASQVSYLTGRAVGEGGWLTREVDDVGVEIIRCRSYSGWHRSFLHRMLSFLSFMTVSFWTGLRVANVDLVWGTTPPIFQAVTARWIAGLKRKPFLLEVRDLWPSFAVAVGVLTNPLLIRLSEWLERGLYRRADRVVVNSPGFIEHVRSRGARQVEVIPNGVDLAMFERIKKDQSLRRELGLPEGFLVIYAGAHGMSNDLETVLKAAEQGR</sequence>
<dbReference type="SUPFAM" id="SSF53756">
    <property type="entry name" value="UDP-Glycosyltransferase/glycogen phosphorylase"/>
    <property type="match status" value="1"/>
</dbReference>
<evidence type="ECO:0000259" key="1">
    <source>
        <dbReference type="Pfam" id="PF13579"/>
    </source>
</evidence>
<dbReference type="InterPro" id="IPR028098">
    <property type="entry name" value="Glyco_trans_4-like_N"/>
</dbReference>
<reference evidence="2" key="1">
    <citation type="journal article" date="2014" name="Front. Microbiol.">
        <title>High frequency of phylogenetically diverse reductive dehalogenase-homologous genes in deep subseafloor sedimentary metagenomes.</title>
        <authorList>
            <person name="Kawai M."/>
            <person name="Futagami T."/>
            <person name="Toyoda A."/>
            <person name="Takaki Y."/>
            <person name="Nishi S."/>
            <person name="Hori S."/>
            <person name="Arai W."/>
            <person name="Tsubouchi T."/>
            <person name="Morono Y."/>
            <person name="Uchiyama I."/>
            <person name="Ito T."/>
            <person name="Fujiyama A."/>
            <person name="Inagaki F."/>
            <person name="Takami H."/>
        </authorList>
    </citation>
    <scope>NUCLEOTIDE SEQUENCE</scope>
    <source>
        <strain evidence="2">Expedition CK06-06</strain>
    </source>
</reference>
<dbReference type="PANTHER" id="PTHR45947">
    <property type="entry name" value="SULFOQUINOVOSYL TRANSFERASE SQD2"/>
    <property type="match status" value="1"/>
</dbReference>
<proteinExistence type="predicted"/>
<gene>
    <name evidence="2" type="ORF">S01H1_64012</name>
</gene>
<dbReference type="EMBL" id="BARS01042167">
    <property type="protein sequence ID" value="GAG39996.1"/>
    <property type="molecule type" value="Genomic_DNA"/>
</dbReference>
<accession>X0YTP3</accession>
<dbReference type="CDD" id="cd03794">
    <property type="entry name" value="GT4_WbuB-like"/>
    <property type="match status" value="1"/>
</dbReference>
<feature type="non-terminal residue" evidence="2">
    <location>
        <position position="252"/>
    </location>
</feature>
<dbReference type="GO" id="GO:0016758">
    <property type="term" value="F:hexosyltransferase activity"/>
    <property type="evidence" value="ECO:0007669"/>
    <property type="project" value="TreeGrafter"/>
</dbReference>
<protein>
    <recommendedName>
        <fullName evidence="1">Glycosyltransferase subfamily 4-like N-terminal domain-containing protein</fullName>
    </recommendedName>
</protein>
<dbReference type="Pfam" id="PF13579">
    <property type="entry name" value="Glyco_trans_4_4"/>
    <property type="match status" value="1"/>
</dbReference>
<dbReference type="InterPro" id="IPR050194">
    <property type="entry name" value="Glycosyltransferase_grp1"/>
</dbReference>
<dbReference type="PANTHER" id="PTHR45947:SF3">
    <property type="entry name" value="SULFOQUINOVOSYL TRANSFERASE SQD2"/>
    <property type="match status" value="1"/>
</dbReference>
<organism evidence="2">
    <name type="scientific">marine sediment metagenome</name>
    <dbReference type="NCBI Taxonomy" id="412755"/>
    <lineage>
        <taxon>unclassified sequences</taxon>
        <taxon>metagenomes</taxon>
        <taxon>ecological metagenomes</taxon>
    </lineage>
</organism>
<evidence type="ECO:0000313" key="2">
    <source>
        <dbReference type="EMBL" id="GAG39996.1"/>
    </source>
</evidence>
<dbReference type="AlphaFoldDB" id="X0YTP3"/>
<name>X0YTP3_9ZZZZ</name>
<dbReference type="Gene3D" id="3.40.50.2000">
    <property type="entry name" value="Glycogen Phosphorylase B"/>
    <property type="match status" value="1"/>
</dbReference>
<feature type="non-terminal residue" evidence="2">
    <location>
        <position position="1"/>
    </location>
</feature>
<comment type="caution">
    <text evidence="2">The sequence shown here is derived from an EMBL/GenBank/DDBJ whole genome shotgun (WGS) entry which is preliminary data.</text>
</comment>